<reference evidence="1 2" key="1">
    <citation type="journal article" date="2022" name="Hortic Res">
        <title>A haplotype resolved chromosomal level avocado genome allows analysis of novel avocado genes.</title>
        <authorList>
            <person name="Nath O."/>
            <person name="Fletcher S.J."/>
            <person name="Hayward A."/>
            <person name="Shaw L.M."/>
            <person name="Masouleh A.K."/>
            <person name="Furtado A."/>
            <person name="Henry R.J."/>
            <person name="Mitter N."/>
        </authorList>
    </citation>
    <scope>NUCLEOTIDE SEQUENCE [LARGE SCALE GENOMIC DNA]</scope>
    <source>
        <strain evidence="2">cv. Hass</strain>
    </source>
</reference>
<sequence>MGMGMGGIGKTTLARLVFHDERIIAHFDLRMWVSVTEADSNVPSLVIKILESAVGAYVYHPSSSSSDLVLQTQLQEKLHGKRYLLVLDGVRNEERYKWNRLKACLKCGAMGSRILVTICSDTVASIMGMLPRHDLGRLSEEQSWSLFQKLAKPLPDFLSIGKEMVDRCGGDALAVKTLGGLMFTKTTKEEWESVRSSDFWKPQGNDREILPALKVSYDHLTSSLKQCFLYCAVFPKGCEIDKNKLIKQWIAHGFIHSDGKNELLEEGGKCYFNDLLQRSLFQVKMEGNGIDAKLYKMHDRVHDFLRYLVGNEYFTDEASIEIDCREARHLVLRNHKWAGEPKNLDA</sequence>
<dbReference type="Proteomes" id="UP001234297">
    <property type="component" value="Chromosome 11"/>
</dbReference>
<gene>
    <name evidence="1" type="ORF">MRB53_032251</name>
</gene>
<name>A0ACC2KSB2_PERAE</name>
<keyword evidence="2" id="KW-1185">Reference proteome</keyword>
<proteinExistence type="predicted"/>
<evidence type="ECO:0000313" key="2">
    <source>
        <dbReference type="Proteomes" id="UP001234297"/>
    </source>
</evidence>
<dbReference type="EMBL" id="CM056819">
    <property type="protein sequence ID" value="KAJ8623721.1"/>
    <property type="molecule type" value="Genomic_DNA"/>
</dbReference>
<comment type="caution">
    <text evidence="1">The sequence shown here is derived from an EMBL/GenBank/DDBJ whole genome shotgun (WGS) entry which is preliminary data.</text>
</comment>
<evidence type="ECO:0000313" key="1">
    <source>
        <dbReference type="EMBL" id="KAJ8623721.1"/>
    </source>
</evidence>
<accession>A0ACC2KSB2</accession>
<protein>
    <submittedName>
        <fullName evidence="1">Uncharacterized protein</fullName>
    </submittedName>
</protein>
<organism evidence="1 2">
    <name type="scientific">Persea americana</name>
    <name type="common">Avocado</name>
    <dbReference type="NCBI Taxonomy" id="3435"/>
    <lineage>
        <taxon>Eukaryota</taxon>
        <taxon>Viridiplantae</taxon>
        <taxon>Streptophyta</taxon>
        <taxon>Embryophyta</taxon>
        <taxon>Tracheophyta</taxon>
        <taxon>Spermatophyta</taxon>
        <taxon>Magnoliopsida</taxon>
        <taxon>Magnoliidae</taxon>
        <taxon>Laurales</taxon>
        <taxon>Lauraceae</taxon>
        <taxon>Persea</taxon>
    </lineage>
</organism>